<keyword evidence="3" id="KW-0786">Thiamine pyrophosphate</keyword>
<comment type="caution">
    <text evidence="5">The sequence shown here is derived from an EMBL/GenBank/DDBJ whole genome shotgun (WGS) entry which is preliminary data.</text>
</comment>
<sequence>MQLTEEQLLAAYKRMRDIREFEDRLHDENNTGDIPGFIHLYSGEEAVAVGICENLTDKDFITSTHRGHGHCIAKGCDIHAMMLEIFGKDDGLCRGNGGSMHIADLDKGMLGANGIVGGGPPLAIGAALSAKTLKNSGIGLSFTGDGGSNQGLTFEAMNMAVVLKLPVIFVFENNGFGEGTAHDYAVGSKDIAGRAAGFGLPAEKVDGTDFFAVYEVAQKAIERARRGEGPSVIETVTNRFYGHFEGDPGTYKPAEEQKQWLEKDPVKRIINFMVENDIATQEEINKIDEKINEEIKEAIKFAMESPEPSLESAVEDIYSDIIEEVRGR</sequence>
<reference evidence="5" key="1">
    <citation type="submission" date="2019-08" db="EMBL/GenBank/DDBJ databases">
        <authorList>
            <person name="Kucharzyk K."/>
            <person name="Murdoch R.W."/>
            <person name="Higgins S."/>
            <person name="Loffler F."/>
        </authorList>
    </citation>
    <scope>NUCLEOTIDE SEQUENCE</scope>
</reference>
<dbReference type="GO" id="GO:0004739">
    <property type="term" value="F:pyruvate dehydrogenase (acetyl-transferring) activity"/>
    <property type="evidence" value="ECO:0007669"/>
    <property type="project" value="TreeGrafter"/>
</dbReference>
<evidence type="ECO:0000313" key="5">
    <source>
        <dbReference type="EMBL" id="MPM86389.1"/>
    </source>
</evidence>
<evidence type="ECO:0000256" key="3">
    <source>
        <dbReference type="ARBA" id="ARBA00023052"/>
    </source>
</evidence>
<gene>
    <name evidence="5" type="primary">acoA_19</name>
    <name evidence="5" type="ORF">SDC9_133478</name>
</gene>
<evidence type="ECO:0000256" key="2">
    <source>
        <dbReference type="ARBA" id="ARBA00023002"/>
    </source>
</evidence>
<evidence type="ECO:0000256" key="1">
    <source>
        <dbReference type="ARBA" id="ARBA00001964"/>
    </source>
</evidence>
<name>A0A645DB07_9ZZZZ</name>
<dbReference type="EMBL" id="VSSQ01034441">
    <property type="protein sequence ID" value="MPM86389.1"/>
    <property type="molecule type" value="Genomic_DNA"/>
</dbReference>
<dbReference type="SUPFAM" id="SSF52518">
    <property type="entry name" value="Thiamin diphosphate-binding fold (THDP-binding)"/>
    <property type="match status" value="1"/>
</dbReference>
<dbReference type="AlphaFoldDB" id="A0A645DB07"/>
<accession>A0A645DB07</accession>
<comment type="cofactor">
    <cofactor evidence="1">
        <name>thiamine diphosphate</name>
        <dbReference type="ChEBI" id="CHEBI:58937"/>
    </cofactor>
</comment>
<dbReference type="PANTHER" id="PTHR11516:SF60">
    <property type="entry name" value="PYRUVATE DEHYDROGENASE E1 COMPONENT SUBUNIT ALPHA"/>
    <property type="match status" value="1"/>
</dbReference>
<dbReference type="EC" id="1.1.1.-" evidence="5"/>
<feature type="domain" description="Dehydrogenase E1 component" evidence="4">
    <location>
        <begin position="14"/>
        <end position="310"/>
    </location>
</feature>
<dbReference type="Pfam" id="PF00676">
    <property type="entry name" value="E1_dh"/>
    <property type="match status" value="1"/>
</dbReference>
<dbReference type="Gene3D" id="3.40.50.970">
    <property type="match status" value="1"/>
</dbReference>
<evidence type="ECO:0000259" key="4">
    <source>
        <dbReference type="Pfam" id="PF00676"/>
    </source>
</evidence>
<keyword evidence="2 5" id="KW-0560">Oxidoreductase</keyword>
<protein>
    <submittedName>
        <fullName evidence="5">Acetoin:2,6-dichlorophenolindophenol oxidoreductase subunit alpha</fullName>
        <ecNumber evidence="5">1.1.1.-</ecNumber>
    </submittedName>
</protein>
<organism evidence="5">
    <name type="scientific">bioreactor metagenome</name>
    <dbReference type="NCBI Taxonomy" id="1076179"/>
    <lineage>
        <taxon>unclassified sequences</taxon>
        <taxon>metagenomes</taxon>
        <taxon>ecological metagenomes</taxon>
    </lineage>
</organism>
<dbReference type="PANTHER" id="PTHR11516">
    <property type="entry name" value="PYRUVATE DEHYDROGENASE E1 COMPONENT, ALPHA SUBUNIT BACTERIAL AND ORGANELLAR"/>
    <property type="match status" value="1"/>
</dbReference>
<dbReference type="GO" id="GO:0006086">
    <property type="term" value="P:pyruvate decarboxylation to acetyl-CoA"/>
    <property type="evidence" value="ECO:0007669"/>
    <property type="project" value="TreeGrafter"/>
</dbReference>
<dbReference type="CDD" id="cd02000">
    <property type="entry name" value="TPP_E1_PDC_ADC_BCADC"/>
    <property type="match status" value="1"/>
</dbReference>
<proteinExistence type="predicted"/>
<dbReference type="InterPro" id="IPR001017">
    <property type="entry name" value="DH_E1"/>
</dbReference>
<dbReference type="InterPro" id="IPR029061">
    <property type="entry name" value="THDP-binding"/>
</dbReference>
<dbReference type="InterPro" id="IPR050642">
    <property type="entry name" value="PDH_E1_Alpha_Subunit"/>
</dbReference>